<dbReference type="SUPFAM" id="SSF53098">
    <property type="entry name" value="Ribonuclease H-like"/>
    <property type="match status" value="1"/>
</dbReference>
<feature type="domain" description="TTF-type" evidence="1">
    <location>
        <begin position="19"/>
        <end position="105"/>
    </location>
</feature>
<protein>
    <submittedName>
        <fullName evidence="2">Zinc finger MYM-type protein 1-like</fullName>
    </submittedName>
</protein>
<dbReference type="GO" id="GO:0046983">
    <property type="term" value="F:protein dimerization activity"/>
    <property type="evidence" value="ECO:0007669"/>
    <property type="project" value="InterPro"/>
</dbReference>
<dbReference type="SMART" id="SM00597">
    <property type="entry name" value="ZnF_TTF"/>
    <property type="match status" value="1"/>
</dbReference>
<organism evidence="2 3">
    <name type="scientific">Aphis craccivora</name>
    <name type="common">Cowpea aphid</name>
    <dbReference type="NCBI Taxonomy" id="307492"/>
    <lineage>
        <taxon>Eukaryota</taxon>
        <taxon>Metazoa</taxon>
        <taxon>Ecdysozoa</taxon>
        <taxon>Arthropoda</taxon>
        <taxon>Hexapoda</taxon>
        <taxon>Insecta</taxon>
        <taxon>Pterygota</taxon>
        <taxon>Neoptera</taxon>
        <taxon>Paraneoptera</taxon>
        <taxon>Hemiptera</taxon>
        <taxon>Sternorrhyncha</taxon>
        <taxon>Aphidomorpha</taxon>
        <taxon>Aphidoidea</taxon>
        <taxon>Aphididae</taxon>
        <taxon>Aphidini</taxon>
        <taxon>Aphis</taxon>
        <taxon>Aphis</taxon>
    </lineage>
</organism>
<proteinExistence type="predicted"/>
<dbReference type="EMBL" id="VUJU01007684">
    <property type="protein sequence ID" value="KAF0741953.1"/>
    <property type="molecule type" value="Genomic_DNA"/>
</dbReference>
<gene>
    <name evidence="2" type="ORF">FWK35_00018378</name>
</gene>
<evidence type="ECO:0000313" key="3">
    <source>
        <dbReference type="Proteomes" id="UP000478052"/>
    </source>
</evidence>
<dbReference type="Proteomes" id="UP000478052">
    <property type="component" value="Unassembled WGS sequence"/>
</dbReference>
<accession>A0A6G0XNH8</accession>
<reference evidence="2 3" key="1">
    <citation type="submission" date="2019-08" db="EMBL/GenBank/DDBJ databases">
        <title>Whole genome of Aphis craccivora.</title>
        <authorList>
            <person name="Voronova N.V."/>
            <person name="Shulinski R.S."/>
            <person name="Bandarenka Y.V."/>
            <person name="Zhorov D.G."/>
            <person name="Warner D."/>
        </authorList>
    </citation>
    <scope>NUCLEOTIDE SEQUENCE [LARGE SCALE GENOMIC DNA]</scope>
    <source>
        <strain evidence="2">180601</strain>
        <tissue evidence="2">Whole Body</tissue>
    </source>
</reference>
<dbReference type="PANTHER" id="PTHR45749">
    <property type="match status" value="1"/>
</dbReference>
<dbReference type="InterPro" id="IPR006580">
    <property type="entry name" value="Znf_TTF"/>
</dbReference>
<feature type="non-terminal residue" evidence="2">
    <location>
        <position position="480"/>
    </location>
</feature>
<dbReference type="AlphaFoldDB" id="A0A6G0XNH8"/>
<name>A0A6G0XNH8_APHCR</name>
<comment type="caution">
    <text evidence="2">The sequence shown here is derived from an EMBL/GenBank/DDBJ whole genome shotgun (WGS) entry which is preliminary data.</text>
</comment>
<dbReference type="InterPro" id="IPR012337">
    <property type="entry name" value="RNaseH-like_sf"/>
</dbReference>
<dbReference type="OrthoDB" id="6610375at2759"/>
<sequence length="480" mass="55919">MGPFQPAYEIYPRTKQGNKNRAFQKIWYTQYTWLEYSPAIDSAFCFPCRSFMSNQLNSGQLDDAFTKKGFKGWYRSHLSFVKHQKTNSHMNSLSAMESFLKSTPIDQVLDEEKKSIIKNEVWLFVAMMKKKIASIKNGKQIAQYLIIYIQNDMITSLHTVLLKKDKFDVENTKISIIVDETSDLGHHEQLSIIIRHFDVQKNRPVETLIGLKRMTSVNAESIFNMITSVLQQFSKDWSTVLAVCFDGASTMNSEQYDEMFDKCLKICKEYDIEIPEVRNRKVSIKVDSIKNQHMFVSKSEELKVTVYYETLDVLINGIHSRFTQESLNMINVVGNMLNLEIHQTTLYEVLQKIFLVSHEGLAAEIRILRSIPNVPNGSSTKAVYNWLDFLKENRRQNVFPNFKKVLILFTTIPVMSCSCEKVFSKLPIVKSKFRSTMLQERLESFLLLFVEQEKLMNVQIEEVIDEFKSMNNEKERRLVL</sequence>
<dbReference type="Pfam" id="PF05699">
    <property type="entry name" value="Dimer_Tnp_hAT"/>
    <property type="match status" value="1"/>
</dbReference>
<evidence type="ECO:0000313" key="2">
    <source>
        <dbReference type="EMBL" id="KAF0741953.1"/>
    </source>
</evidence>
<dbReference type="PANTHER" id="PTHR45749:SF21">
    <property type="entry name" value="DUF4371 DOMAIN-CONTAINING PROTEIN"/>
    <property type="match status" value="1"/>
</dbReference>
<keyword evidence="3" id="KW-1185">Reference proteome</keyword>
<dbReference type="InterPro" id="IPR008906">
    <property type="entry name" value="HATC_C_dom"/>
</dbReference>
<evidence type="ECO:0000259" key="1">
    <source>
        <dbReference type="SMART" id="SM00597"/>
    </source>
</evidence>